<dbReference type="EMBL" id="LFYR01000090">
    <property type="protein sequence ID" value="KMZ76034.1"/>
    <property type="molecule type" value="Genomic_DNA"/>
</dbReference>
<dbReference type="OrthoDB" id="1924787at2759"/>
<evidence type="ECO:0000256" key="1">
    <source>
        <dbReference type="ARBA" id="ARBA00004323"/>
    </source>
</evidence>
<reference evidence="9" key="1">
    <citation type="journal article" date="2016" name="Nature">
        <title>The genome of the seagrass Zostera marina reveals angiosperm adaptation to the sea.</title>
        <authorList>
            <person name="Olsen J.L."/>
            <person name="Rouze P."/>
            <person name="Verhelst B."/>
            <person name="Lin Y.-C."/>
            <person name="Bayer T."/>
            <person name="Collen J."/>
            <person name="Dattolo E."/>
            <person name="De Paoli E."/>
            <person name="Dittami S."/>
            <person name="Maumus F."/>
            <person name="Michel G."/>
            <person name="Kersting A."/>
            <person name="Lauritano C."/>
            <person name="Lohaus R."/>
            <person name="Toepel M."/>
            <person name="Tonon T."/>
            <person name="Vanneste K."/>
            <person name="Amirebrahimi M."/>
            <person name="Brakel J."/>
            <person name="Bostroem C."/>
            <person name="Chovatia M."/>
            <person name="Grimwood J."/>
            <person name="Jenkins J.W."/>
            <person name="Jueterbock A."/>
            <person name="Mraz A."/>
            <person name="Stam W.T."/>
            <person name="Tice H."/>
            <person name="Bornberg-Bauer E."/>
            <person name="Green P.J."/>
            <person name="Pearson G.A."/>
            <person name="Procaccini G."/>
            <person name="Duarte C.M."/>
            <person name="Schmutz J."/>
            <person name="Reusch T.B.H."/>
            <person name="Van de Peer Y."/>
        </authorList>
    </citation>
    <scope>NUCLEOTIDE SEQUENCE [LARGE SCALE GENOMIC DNA]</scope>
    <source>
        <strain evidence="9">cv. Finnish</strain>
    </source>
</reference>
<dbReference type="GO" id="GO:0000139">
    <property type="term" value="C:Golgi membrane"/>
    <property type="evidence" value="ECO:0007669"/>
    <property type="project" value="UniProtKB-SubCell"/>
</dbReference>
<keyword evidence="4" id="KW-0735">Signal-anchor</keyword>
<feature type="signal peptide" evidence="6">
    <location>
        <begin position="1"/>
        <end position="19"/>
    </location>
</feature>
<keyword evidence="6" id="KW-0732">Signal</keyword>
<comment type="caution">
    <text evidence="8">The sequence shown here is derived from an EMBL/GenBank/DDBJ whole genome shotgun (WGS) entry which is preliminary data.</text>
</comment>
<proteinExistence type="inferred from homology"/>
<protein>
    <submittedName>
        <fullName evidence="8">UDP-Xyl: xylogalacturonan beta-1,3-xylosyltransferase, family GT47</fullName>
    </submittedName>
</protein>
<accession>A0A0K9Q4C0</accession>
<dbReference type="AlphaFoldDB" id="A0A0K9Q4C0"/>
<dbReference type="InterPro" id="IPR004263">
    <property type="entry name" value="Exostosin"/>
</dbReference>
<keyword evidence="9" id="KW-1185">Reference proteome</keyword>
<comment type="similarity">
    <text evidence="2">Belongs to the glycosyltransferase 47 family.</text>
</comment>
<evidence type="ECO:0000259" key="7">
    <source>
        <dbReference type="Pfam" id="PF03016"/>
    </source>
</evidence>
<evidence type="ECO:0000256" key="2">
    <source>
        <dbReference type="ARBA" id="ARBA00010271"/>
    </source>
</evidence>
<dbReference type="Pfam" id="PF03016">
    <property type="entry name" value="Exostosin_GT47"/>
    <property type="match status" value="1"/>
</dbReference>
<dbReference type="STRING" id="29655.A0A0K9Q4C0"/>
<evidence type="ECO:0000313" key="8">
    <source>
        <dbReference type="EMBL" id="KMZ76034.1"/>
    </source>
</evidence>
<sequence>MKSSLYLLPLLLFAPAIYLNEINRGGYIAPTTAPTASSFLSSTVIEKRIDATIGAVEQGLERARASIRRARASIRSKNGNGFVPRGSIYRNPQAFYRSYIEMEKRFKVWVYKEGNPPIFHTGPMNGLYATEGHFMSEITRPKSPFAARCPEEAHVFYIPISVFNVIIYVYKRKQYTYVPLKRIADDYIDVIKRNHRFWNRTSGADHFMVACHDWGPMAFTRSEGLIRVLCNANTSEGFDPRRDATLPEINIFADQISQPNHPDLSSPSTRSIVAFFAGRDHGPVRPILFHHWGNYTGNDVVVYEHVPKGVEYSEMMRKSMFCLCPSGYEVASPRIVEAIYAGCVPVIISKAYVLPFNDVFDWSKMSIEIPIERIAEIKTILQAVSRRKYLMLYKRVLQVQKHFVINVPAQRYDVFHMTLHSLWLRRLDLRLSY</sequence>
<dbReference type="PANTHER" id="PTHR11062:SF124">
    <property type="entry name" value="XYLOGALACTURONAN BETA-1,3-XYLOSYLTRANSFERASE"/>
    <property type="match status" value="1"/>
</dbReference>
<keyword evidence="8" id="KW-0808">Transferase</keyword>
<dbReference type="InterPro" id="IPR040911">
    <property type="entry name" value="Exostosin_GT47"/>
</dbReference>
<name>A0A0K9Q4C0_ZOSMR</name>
<dbReference type="PANTHER" id="PTHR11062">
    <property type="entry name" value="EXOSTOSIN HEPARAN SULFATE GLYCOSYLTRANSFERASE -RELATED"/>
    <property type="match status" value="1"/>
</dbReference>
<comment type="subcellular location">
    <subcellularLocation>
        <location evidence="1">Golgi apparatus membrane</location>
        <topology evidence="1">Single-pass type II membrane protein</topology>
    </subcellularLocation>
</comment>
<evidence type="ECO:0000256" key="4">
    <source>
        <dbReference type="ARBA" id="ARBA00022968"/>
    </source>
</evidence>
<feature type="chain" id="PRO_5005528520" evidence="6">
    <location>
        <begin position="20"/>
        <end position="433"/>
    </location>
</feature>
<evidence type="ECO:0000313" key="9">
    <source>
        <dbReference type="Proteomes" id="UP000036987"/>
    </source>
</evidence>
<dbReference type="OMA" id="QFIFEME"/>
<feature type="domain" description="Exostosin GT47" evidence="7">
    <location>
        <begin position="102"/>
        <end position="383"/>
    </location>
</feature>
<keyword evidence="3" id="KW-0328">Glycosyltransferase</keyword>
<evidence type="ECO:0000256" key="5">
    <source>
        <dbReference type="ARBA" id="ARBA00023034"/>
    </source>
</evidence>
<evidence type="ECO:0000256" key="6">
    <source>
        <dbReference type="SAM" id="SignalP"/>
    </source>
</evidence>
<keyword evidence="5" id="KW-0333">Golgi apparatus</keyword>
<organism evidence="8 9">
    <name type="scientific">Zostera marina</name>
    <name type="common">Eelgrass</name>
    <dbReference type="NCBI Taxonomy" id="29655"/>
    <lineage>
        <taxon>Eukaryota</taxon>
        <taxon>Viridiplantae</taxon>
        <taxon>Streptophyta</taxon>
        <taxon>Embryophyta</taxon>
        <taxon>Tracheophyta</taxon>
        <taxon>Spermatophyta</taxon>
        <taxon>Magnoliopsida</taxon>
        <taxon>Liliopsida</taxon>
        <taxon>Zosteraceae</taxon>
        <taxon>Zostera</taxon>
    </lineage>
</organism>
<evidence type="ECO:0000256" key="3">
    <source>
        <dbReference type="ARBA" id="ARBA00022676"/>
    </source>
</evidence>
<gene>
    <name evidence="8" type="ORF">ZOSMA_107G00310</name>
</gene>
<dbReference type="GO" id="GO:0016757">
    <property type="term" value="F:glycosyltransferase activity"/>
    <property type="evidence" value="ECO:0007669"/>
    <property type="project" value="UniProtKB-KW"/>
</dbReference>
<dbReference type="Proteomes" id="UP000036987">
    <property type="component" value="Unassembled WGS sequence"/>
</dbReference>
<keyword evidence="4" id="KW-0812">Transmembrane</keyword>